<reference evidence="2" key="1">
    <citation type="journal article" date="2018" name="Int. J. Syst. Evol. Microbiol.">
        <title>Jatrophihabitans telluris sp. nov., isolated from sediment soil of lava forest wetlands and the emended description of the genus Jatrophihabitans.</title>
        <authorList>
            <person name="Lee K.C."/>
            <person name="Suh M.K."/>
            <person name="Eom M.K."/>
            <person name="Kim K.K."/>
            <person name="Kim J.S."/>
            <person name="Kim D.S."/>
            <person name="Ko S.H."/>
            <person name="Shin Y.K."/>
            <person name="Lee J.S."/>
        </authorList>
    </citation>
    <scope>NUCLEOTIDE SEQUENCE</scope>
    <source>
        <strain evidence="2">N237</strain>
    </source>
</reference>
<dbReference type="NCBIfam" id="TIGR00278">
    <property type="entry name" value="membrane protein insertion efficiency factor YidD"/>
    <property type="match status" value="1"/>
</dbReference>
<keyword evidence="1" id="KW-1003">Cell membrane</keyword>
<comment type="subcellular location">
    <subcellularLocation>
        <location evidence="1">Cell membrane</location>
        <topology evidence="1">Peripheral membrane protein</topology>
        <orientation evidence="1">Cytoplasmic side</orientation>
    </subcellularLocation>
</comment>
<evidence type="ECO:0000313" key="2">
    <source>
        <dbReference type="EMBL" id="UQX89311.1"/>
    </source>
</evidence>
<dbReference type="SMART" id="SM01234">
    <property type="entry name" value="Haemolytic"/>
    <property type="match status" value="1"/>
</dbReference>
<protein>
    <recommendedName>
        <fullName evidence="1">Putative membrane protein insertion efficiency factor</fullName>
    </recommendedName>
</protein>
<proteinExistence type="inferred from homology"/>
<keyword evidence="1" id="KW-0472">Membrane</keyword>
<dbReference type="PANTHER" id="PTHR33383:SF1">
    <property type="entry name" value="MEMBRANE PROTEIN INSERTION EFFICIENCY FACTOR-RELATED"/>
    <property type="match status" value="1"/>
</dbReference>
<dbReference type="Pfam" id="PF01809">
    <property type="entry name" value="YidD"/>
    <property type="match status" value="1"/>
</dbReference>
<accession>A0ABY4R2C5</accession>
<gene>
    <name evidence="2" type="primary">yidD</name>
    <name evidence="2" type="ORF">M6D93_04725</name>
</gene>
<dbReference type="EMBL" id="CP097332">
    <property type="protein sequence ID" value="UQX89311.1"/>
    <property type="molecule type" value="Genomic_DNA"/>
</dbReference>
<evidence type="ECO:0000313" key="3">
    <source>
        <dbReference type="Proteomes" id="UP001056336"/>
    </source>
</evidence>
<name>A0ABY4R2C5_9ACTN</name>
<dbReference type="HAMAP" id="MF_00386">
    <property type="entry name" value="UPF0161_YidD"/>
    <property type="match status" value="1"/>
</dbReference>
<sequence length="156" mass="16928">MVFIGGWRSRRRRYGSYGGYGQPGGYRRGGGGCGRDLCLLESGCCLAEAFGCGPQLALVSPSLIRRSLRDSRRVPGRRLVNSGLLVFALNAIELYQAEISPRRKACCRYTPTCSHYAAEALETHGLWRGTWLAARRLLRCRPGTPGGSDPVPPAAG</sequence>
<dbReference type="PANTHER" id="PTHR33383">
    <property type="entry name" value="MEMBRANE PROTEIN INSERTION EFFICIENCY FACTOR-RELATED"/>
    <property type="match status" value="1"/>
</dbReference>
<dbReference type="Proteomes" id="UP001056336">
    <property type="component" value="Chromosome"/>
</dbReference>
<keyword evidence="3" id="KW-1185">Reference proteome</keyword>
<organism evidence="2 3">
    <name type="scientific">Jatrophihabitans telluris</name>
    <dbReference type="NCBI Taxonomy" id="2038343"/>
    <lineage>
        <taxon>Bacteria</taxon>
        <taxon>Bacillati</taxon>
        <taxon>Actinomycetota</taxon>
        <taxon>Actinomycetes</taxon>
        <taxon>Jatrophihabitantales</taxon>
        <taxon>Jatrophihabitantaceae</taxon>
        <taxon>Jatrophihabitans</taxon>
    </lineage>
</organism>
<comment type="similarity">
    <text evidence="1">Belongs to the UPF0161 family.</text>
</comment>
<reference evidence="2" key="2">
    <citation type="submission" date="2022-05" db="EMBL/GenBank/DDBJ databases">
        <authorList>
            <person name="Kim J.-S."/>
            <person name="Lee K."/>
            <person name="Suh M."/>
            <person name="Eom M."/>
            <person name="Kim J.-S."/>
            <person name="Kim D.-S."/>
            <person name="Ko S.-H."/>
            <person name="Shin Y."/>
            <person name="Lee J.-S."/>
        </authorList>
    </citation>
    <scope>NUCLEOTIDE SEQUENCE</scope>
    <source>
        <strain evidence="2">N237</strain>
    </source>
</reference>
<dbReference type="InterPro" id="IPR002696">
    <property type="entry name" value="Membr_insert_effic_factor_YidD"/>
</dbReference>
<comment type="function">
    <text evidence="1">Could be involved in insertion of integral membrane proteins into the membrane.</text>
</comment>
<evidence type="ECO:0000256" key="1">
    <source>
        <dbReference type="HAMAP-Rule" id="MF_00386"/>
    </source>
</evidence>